<feature type="region of interest" description="Leucine repeat II (LRII)" evidence="3">
    <location>
        <begin position="156"/>
        <end position="188"/>
    </location>
</feature>
<accession>A0A5A7RC74</accession>
<dbReference type="AlphaFoldDB" id="A0A5A7RC74"/>
<organism evidence="4 5">
    <name type="scientific">Striga asiatica</name>
    <name type="common">Asiatic witchweed</name>
    <name type="synonym">Buchnera asiatica</name>
    <dbReference type="NCBI Taxonomy" id="4170"/>
    <lineage>
        <taxon>Eukaryota</taxon>
        <taxon>Viridiplantae</taxon>
        <taxon>Streptophyta</taxon>
        <taxon>Embryophyta</taxon>
        <taxon>Tracheophyta</taxon>
        <taxon>Spermatophyta</taxon>
        <taxon>Magnoliopsida</taxon>
        <taxon>eudicotyledons</taxon>
        <taxon>Gunneridae</taxon>
        <taxon>Pentapetalae</taxon>
        <taxon>asterids</taxon>
        <taxon>lamiids</taxon>
        <taxon>Lamiales</taxon>
        <taxon>Orobanchaceae</taxon>
        <taxon>Buchnereae</taxon>
        <taxon>Striga</taxon>
    </lineage>
</organism>
<evidence type="ECO:0000256" key="2">
    <source>
        <dbReference type="ARBA" id="ARBA00023163"/>
    </source>
</evidence>
<feature type="short sequence motif" description="VHIID" evidence="3">
    <location>
        <begin position="106"/>
        <end position="110"/>
    </location>
</feature>
<dbReference type="Proteomes" id="UP000325081">
    <property type="component" value="Unassembled WGS sequence"/>
</dbReference>
<feature type="region of interest" description="VHIID" evidence="3">
    <location>
        <begin position="75"/>
        <end position="140"/>
    </location>
</feature>
<reference evidence="5" key="1">
    <citation type="journal article" date="2019" name="Curr. Biol.">
        <title>Genome Sequence of Striga asiatica Provides Insight into the Evolution of Plant Parasitism.</title>
        <authorList>
            <person name="Yoshida S."/>
            <person name="Kim S."/>
            <person name="Wafula E.K."/>
            <person name="Tanskanen J."/>
            <person name="Kim Y.M."/>
            <person name="Honaas L."/>
            <person name="Yang Z."/>
            <person name="Spallek T."/>
            <person name="Conn C.E."/>
            <person name="Ichihashi Y."/>
            <person name="Cheong K."/>
            <person name="Cui S."/>
            <person name="Der J.P."/>
            <person name="Gundlach H."/>
            <person name="Jiao Y."/>
            <person name="Hori C."/>
            <person name="Ishida J.K."/>
            <person name="Kasahara H."/>
            <person name="Kiba T."/>
            <person name="Kim M.S."/>
            <person name="Koo N."/>
            <person name="Laohavisit A."/>
            <person name="Lee Y.H."/>
            <person name="Lumba S."/>
            <person name="McCourt P."/>
            <person name="Mortimer J.C."/>
            <person name="Mutuku J.M."/>
            <person name="Nomura T."/>
            <person name="Sasaki-Sekimoto Y."/>
            <person name="Seto Y."/>
            <person name="Wang Y."/>
            <person name="Wakatake T."/>
            <person name="Sakakibara H."/>
            <person name="Demura T."/>
            <person name="Yamaguchi S."/>
            <person name="Yoneyama K."/>
            <person name="Manabe R.I."/>
            <person name="Nelson D.C."/>
            <person name="Schulman A.H."/>
            <person name="Timko M.P."/>
            <person name="dePamphilis C.W."/>
            <person name="Choi D."/>
            <person name="Shirasu K."/>
        </authorList>
    </citation>
    <scope>NUCLEOTIDE SEQUENCE [LARGE SCALE GENOMIC DNA]</scope>
    <source>
        <strain evidence="5">cv. UVA1</strain>
    </source>
</reference>
<name>A0A5A7RC74_STRAF</name>
<dbReference type="OrthoDB" id="593669at2759"/>
<protein>
    <submittedName>
        <fullName evidence="4">GRAS family transcription factor</fullName>
    </submittedName>
</protein>
<comment type="caution">
    <text evidence="4">The sequence shown here is derived from an EMBL/GenBank/DDBJ whole genome shotgun (WGS) entry which is preliminary data.</text>
</comment>
<evidence type="ECO:0000313" key="5">
    <source>
        <dbReference type="Proteomes" id="UP000325081"/>
    </source>
</evidence>
<keyword evidence="5" id="KW-1185">Reference proteome</keyword>
<proteinExistence type="inferred from homology"/>
<keyword evidence="1" id="KW-0805">Transcription regulation</keyword>
<dbReference type="PANTHER" id="PTHR31636">
    <property type="entry name" value="OSJNBA0084A10.13 PROTEIN-RELATED"/>
    <property type="match status" value="1"/>
</dbReference>
<comment type="caution">
    <text evidence="3">Lacks conserved residue(s) required for the propagation of feature annotation.</text>
</comment>
<evidence type="ECO:0000256" key="3">
    <source>
        <dbReference type="PROSITE-ProRule" id="PRU01191"/>
    </source>
</evidence>
<dbReference type="PROSITE" id="PS50985">
    <property type="entry name" value="GRAS"/>
    <property type="match status" value="1"/>
</dbReference>
<dbReference type="InterPro" id="IPR005202">
    <property type="entry name" value="TF_GRAS"/>
</dbReference>
<sequence length="283" mass="31200">MVPPPRAVPALNDLSTFDRLISESRTLVSVHEDPLQRLGGYMLEALIARLDLSGSSIYKSLKCKEPQTSDLLSYMHLLYKACPYFKFGHLSANGAITEAMRDEPRIHIIDFQIAQGSQWAPLIQAVAGRPGGPPRVPITGIDDPVLSRTRGGGLEIVGRRLSGLAQLCGFPLEFCRLLVSGCEIEMGRIEVRAEESVAVNFALVLHHMADENVGPGLGLARNDRDRVLRMVRGLSPNNKVKVMTLVEQEMGTSGGPFVARFVETLDYYLAVFELMDVVLSRER</sequence>
<evidence type="ECO:0000256" key="1">
    <source>
        <dbReference type="ARBA" id="ARBA00023015"/>
    </source>
</evidence>
<evidence type="ECO:0000313" key="4">
    <source>
        <dbReference type="EMBL" id="GER54920.1"/>
    </source>
</evidence>
<dbReference type="Pfam" id="PF03514">
    <property type="entry name" value="GRAS"/>
    <property type="match status" value="1"/>
</dbReference>
<gene>
    <name evidence="4" type="ORF">STAS_32555</name>
</gene>
<comment type="similarity">
    <text evidence="3">Belongs to the GRAS family.</text>
</comment>
<keyword evidence="2" id="KW-0804">Transcription</keyword>
<dbReference type="EMBL" id="BKCP01011625">
    <property type="protein sequence ID" value="GER54920.1"/>
    <property type="molecule type" value="Genomic_DNA"/>
</dbReference>